<evidence type="ECO:0000313" key="12">
    <source>
        <dbReference type="Proteomes" id="UP000253872"/>
    </source>
</evidence>
<dbReference type="AlphaFoldDB" id="A0A369YG05"/>
<accession>A0A369YG05</accession>
<evidence type="ECO:0000256" key="6">
    <source>
        <dbReference type="ARBA" id="ARBA00023186"/>
    </source>
</evidence>
<dbReference type="SUPFAM" id="SSF48452">
    <property type="entry name" value="TPR-like"/>
    <property type="match status" value="1"/>
</dbReference>
<dbReference type="STRING" id="1035839.GCA_000238795_00196"/>
<dbReference type="Pfam" id="PF09976">
    <property type="entry name" value="TPR_21"/>
    <property type="match status" value="1"/>
</dbReference>
<comment type="similarity">
    <text evidence="7">Belongs to the YfgM family.</text>
</comment>
<keyword evidence="2" id="KW-1003">Cell membrane</keyword>
<evidence type="ECO:0000256" key="4">
    <source>
        <dbReference type="ARBA" id="ARBA00022989"/>
    </source>
</evidence>
<name>A0A369YG05_9PAST</name>
<gene>
    <name evidence="11" type="ORF">DPV93_00605</name>
</gene>
<keyword evidence="5 9" id="KW-0472">Membrane</keyword>
<dbReference type="EMBL" id="QEPN01000001">
    <property type="protein sequence ID" value="RDE73692.1"/>
    <property type="molecule type" value="Genomic_DNA"/>
</dbReference>
<evidence type="ECO:0000256" key="7">
    <source>
        <dbReference type="ARBA" id="ARBA00024197"/>
    </source>
</evidence>
<dbReference type="GO" id="GO:0044877">
    <property type="term" value="F:protein-containing complex binding"/>
    <property type="evidence" value="ECO:0007669"/>
    <property type="project" value="InterPro"/>
</dbReference>
<dbReference type="InterPro" id="IPR026039">
    <property type="entry name" value="YfgM"/>
</dbReference>
<keyword evidence="3 9" id="KW-0812">Transmembrane</keyword>
<reference evidence="11 12" key="1">
    <citation type="submission" date="2018-05" db="EMBL/GenBank/DDBJ databases">
        <title>Draft Genome Sequences for a Diverse set of 7 Haemophilus Species.</title>
        <authorList>
            <person name="Nichols M."/>
            <person name="Topaz N."/>
            <person name="Wang X."/>
            <person name="Wang X."/>
            <person name="Boxrud D."/>
        </authorList>
    </citation>
    <scope>NUCLEOTIDE SEQUENCE [LARGE SCALE GENOMIC DNA]</scope>
    <source>
        <strain evidence="11 12">C2002001239</strain>
    </source>
</reference>
<dbReference type="GO" id="GO:0005886">
    <property type="term" value="C:plasma membrane"/>
    <property type="evidence" value="ECO:0007669"/>
    <property type="project" value="UniProtKB-SubCell"/>
</dbReference>
<evidence type="ECO:0000256" key="5">
    <source>
        <dbReference type="ARBA" id="ARBA00023136"/>
    </source>
</evidence>
<evidence type="ECO:0000256" key="8">
    <source>
        <dbReference type="ARBA" id="ARBA00024235"/>
    </source>
</evidence>
<dbReference type="Gene3D" id="1.25.40.10">
    <property type="entry name" value="Tetratricopeptide repeat domain"/>
    <property type="match status" value="1"/>
</dbReference>
<dbReference type="InterPro" id="IPR018704">
    <property type="entry name" value="SecYEG/CpoB_TPR"/>
</dbReference>
<evidence type="ECO:0000313" key="11">
    <source>
        <dbReference type="EMBL" id="RDE73692.1"/>
    </source>
</evidence>
<protein>
    <recommendedName>
        <fullName evidence="8">Ancillary SecYEG translocon subunit</fullName>
    </recommendedName>
</protein>
<feature type="domain" description="Ancillary SecYEG translocon subunit/Cell division coordinator CpoB TPR" evidence="10">
    <location>
        <begin position="19"/>
        <end position="207"/>
    </location>
</feature>
<proteinExistence type="inferred from homology"/>
<keyword evidence="4 9" id="KW-1133">Transmembrane helix</keyword>
<dbReference type="InterPro" id="IPR011990">
    <property type="entry name" value="TPR-like_helical_dom_sf"/>
</dbReference>
<dbReference type="Proteomes" id="UP000253872">
    <property type="component" value="Unassembled WGS sequence"/>
</dbReference>
<organism evidence="11 12">
    <name type="scientific">Haemophilus sputorum</name>
    <dbReference type="NCBI Taxonomy" id="1078480"/>
    <lineage>
        <taxon>Bacteria</taxon>
        <taxon>Pseudomonadati</taxon>
        <taxon>Pseudomonadota</taxon>
        <taxon>Gammaproteobacteria</taxon>
        <taxon>Pasteurellales</taxon>
        <taxon>Pasteurellaceae</taxon>
        <taxon>Haemophilus</taxon>
    </lineage>
</organism>
<keyword evidence="6" id="KW-0143">Chaperone</keyword>
<evidence type="ECO:0000256" key="9">
    <source>
        <dbReference type="SAM" id="Phobius"/>
    </source>
</evidence>
<dbReference type="RefSeq" id="WP_111401383.1">
    <property type="nucleotide sequence ID" value="NZ_JANFLW010000001.1"/>
</dbReference>
<sequence length="207" mass="23221">MDTEQYFNKTEEQQFEEAKSWFKQNGSAILLAMLVGASAVFGWNFWKNHNQQISQESSAAYDNVIESYLQDPIKNEPLVEKFIKESGHNSYATFAQFTEAQQLVNKGDFAKAKTVLEQAVNAEDATLQTVARFRLAQVEYQLQNYDAALATLGQIKEKAWTLRKAVLTGDIFVAKGDNAGAKSAYQQALADAPEQEKALIELRLNNL</sequence>
<evidence type="ECO:0000256" key="2">
    <source>
        <dbReference type="ARBA" id="ARBA00022475"/>
    </source>
</evidence>
<dbReference type="PANTHER" id="PTHR38035">
    <property type="entry name" value="UPF0070 PROTEIN YFGM"/>
    <property type="match status" value="1"/>
</dbReference>
<dbReference type="PIRSF" id="PIRSF006170">
    <property type="entry name" value="YfgM"/>
    <property type="match status" value="1"/>
</dbReference>
<feature type="transmembrane region" description="Helical" evidence="9">
    <location>
        <begin position="28"/>
        <end position="46"/>
    </location>
</feature>
<comment type="caution">
    <text evidence="11">The sequence shown here is derived from an EMBL/GenBank/DDBJ whole genome shotgun (WGS) entry which is preliminary data.</text>
</comment>
<dbReference type="PANTHER" id="PTHR38035:SF1">
    <property type="entry name" value="ANCILLARY SECYEG TRANSLOCON SUBUNIT"/>
    <property type="match status" value="1"/>
</dbReference>
<evidence type="ECO:0000259" key="10">
    <source>
        <dbReference type="Pfam" id="PF09976"/>
    </source>
</evidence>
<evidence type="ECO:0000256" key="3">
    <source>
        <dbReference type="ARBA" id="ARBA00022692"/>
    </source>
</evidence>
<comment type="subcellular location">
    <subcellularLocation>
        <location evidence="1">Cell membrane</location>
        <topology evidence="1">Single-pass type II membrane protein</topology>
    </subcellularLocation>
</comment>
<evidence type="ECO:0000256" key="1">
    <source>
        <dbReference type="ARBA" id="ARBA00004401"/>
    </source>
</evidence>